<dbReference type="PIRSF" id="PIRSF013674">
    <property type="entry name" value="PXMP4"/>
    <property type="match status" value="1"/>
</dbReference>
<dbReference type="PANTHER" id="PTHR15460:SF3">
    <property type="entry name" value="PEROXISOMAL MEMBRANE PROTEIN 4"/>
    <property type="match status" value="1"/>
</dbReference>
<dbReference type="PANTHER" id="PTHR15460">
    <property type="entry name" value="PEROXISOMAL MEMBRANE PROTEIN 4"/>
    <property type="match status" value="1"/>
</dbReference>
<reference evidence="1" key="1">
    <citation type="journal article" date="2020" name="Stud. Mycol.">
        <title>101 Dothideomycetes genomes: a test case for predicting lifestyles and emergence of pathogens.</title>
        <authorList>
            <person name="Haridas S."/>
            <person name="Albert R."/>
            <person name="Binder M."/>
            <person name="Bloem J."/>
            <person name="Labutti K."/>
            <person name="Salamov A."/>
            <person name="Andreopoulos B."/>
            <person name="Baker S."/>
            <person name="Barry K."/>
            <person name="Bills G."/>
            <person name="Bluhm B."/>
            <person name="Cannon C."/>
            <person name="Castanera R."/>
            <person name="Culley D."/>
            <person name="Daum C."/>
            <person name="Ezra D."/>
            <person name="Gonzalez J."/>
            <person name="Henrissat B."/>
            <person name="Kuo A."/>
            <person name="Liang C."/>
            <person name="Lipzen A."/>
            <person name="Lutzoni F."/>
            <person name="Magnuson J."/>
            <person name="Mondo S."/>
            <person name="Nolan M."/>
            <person name="Ohm R."/>
            <person name="Pangilinan J."/>
            <person name="Park H.-J."/>
            <person name="Ramirez L."/>
            <person name="Alfaro M."/>
            <person name="Sun H."/>
            <person name="Tritt A."/>
            <person name="Yoshinaga Y."/>
            <person name="Zwiers L.-H."/>
            <person name="Turgeon B."/>
            <person name="Goodwin S."/>
            <person name="Spatafora J."/>
            <person name="Crous P."/>
            <person name="Grigoriev I."/>
        </authorList>
    </citation>
    <scope>NUCLEOTIDE SEQUENCE</scope>
    <source>
        <strain evidence="1">CBS 113979</strain>
    </source>
</reference>
<accession>A0A6G1H9C1</accession>
<name>A0A6G1H9C1_9PEZI</name>
<dbReference type="Proteomes" id="UP000800041">
    <property type="component" value="Unassembled WGS sequence"/>
</dbReference>
<dbReference type="GO" id="GO:0005778">
    <property type="term" value="C:peroxisomal membrane"/>
    <property type="evidence" value="ECO:0007669"/>
    <property type="project" value="TreeGrafter"/>
</dbReference>
<protein>
    <submittedName>
        <fullName evidence="1">Putative peroxisomal membrane protein</fullName>
    </submittedName>
</protein>
<dbReference type="AlphaFoldDB" id="A0A6G1H9C1"/>
<evidence type="ECO:0000313" key="1">
    <source>
        <dbReference type="EMBL" id="KAF1989609.1"/>
    </source>
</evidence>
<proteinExistence type="predicted"/>
<dbReference type="InterPro" id="IPR019531">
    <property type="entry name" value="Pmp4"/>
</dbReference>
<keyword evidence="2" id="KW-1185">Reference proteome</keyword>
<dbReference type="Pfam" id="PF02466">
    <property type="entry name" value="Tim17"/>
    <property type="match status" value="1"/>
</dbReference>
<sequence length="229" mass="26496">MDALWKSIESTDLWKHVEPQIEKVVLDPNYHDVLTLVKGIRSGMVYGAKVRFPHALVMIFLFRSGTFRQKITLVYKATRQHALNLGRFALIYKGTMLLLRRTSPGGKENTFDSFLAGLAGGYYVFGRRQNSVNQQIVIYVFARVMLALAKLTIKPREEGGMGLIQDEKLREKVREHAWAWFASLSWAAVMCVFRWHPETVQSSLRSSMQYIYVNSDTWDSFRNFLIHDK</sequence>
<gene>
    <name evidence="1" type="ORF">K402DRAFT_349567</name>
</gene>
<organism evidence="1 2">
    <name type="scientific">Aulographum hederae CBS 113979</name>
    <dbReference type="NCBI Taxonomy" id="1176131"/>
    <lineage>
        <taxon>Eukaryota</taxon>
        <taxon>Fungi</taxon>
        <taxon>Dikarya</taxon>
        <taxon>Ascomycota</taxon>
        <taxon>Pezizomycotina</taxon>
        <taxon>Dothideomycetes</taxon>
        <taxon>Pleosporomycetidae</taxon>
        <taxon>Aulographales</taxon>
        <taxon>Aulographaceae</taxon>
    </lineage>
</organism>
<evidence type="ECO:0000313" key="2">
    <source>
        <dbReference type="Proteomes" id="UP000800041"/>
    </source>
</evidence>
<dbReference type="EMBL" id="ML977144">
    <property type="protein sequence ID" value="KAF1989609.1"/>
    <property type="molecule type" value="Genomic_DNA"/>
</dbReference>
<dbReference type="OrthoDB" id="39659at2759"/>